<feature type="transmembrane region" description="Helical" evidence="2">
    <location>
        <begin position="1027"/>
        <end position="1048"/>
    </location>
</feature>
<keyword evidence="4" id="KW-0675">Receptor</keyword>
<dbReference type="EMBL" id="JAPDFW010000019">
    <property type="protein sequence ID" value="KAJ5079967.1"/>
    <property type="molecule type" value="Genomic_DNA"/>
</dbReference>
<keyword evidence="2" id="KW-0812">Transmembrane</keyword>
<protein>
    <submittedName>
        <fullName evidence="4">G protein-coupled receptor-related</fullName>
    </submittedName>
</protein>
<feature type="compositionally biased region" description="Basic and acidic residues" evidence="1">
    <location>
        <begin position="773"/>
        <end position="782"/>
    </location>
</feature>
<dbReference type="OrthoDB" id="5987961at2759"/>
<keyword evidence="2" id="KW-0472">Membrane</keyword>
<reference evidence="4" key="1">
    <citation type="submission" date="2022-10" db="EMBL/GenBank/DDBJ databases">
        <title>Novel sulphate-reducing endosymbionts in the free-living metamonad Anaeramoeba.</title>
        <authorList>
            <person name="Jerlstrom-Hultqvist J."/>
            <person name="Cepicka I."/>
            <person name="Gallot-Lavallee L."/>
            <person name="Salas-Leiva D."/>
            <person name="Curtis B.A."/>
            <person name="Zahonova K."/>
            <person name="Pipaliya S."/>
            <person name="Dacks J."/>
            <person name="Roger A.J."/>
        </authorList>
    </citation>
    <scope>NUCLEOTIDE SEQUENCE</scope>
    <source>
        <strain evidence="4">BMAN</strain>
    </source>
</reference>
<keyword evidence="5" id="KW-1185">Reference proteome</keyword>
<feature type="region of interest" description="Disordered" evidence="1">
    <location>
        <begin position="740"/>
        <end position="795"/>
    </location>
</feature>
<evidence type="ECO:0000256" key="1">
    <source>
        <dbReference type="SAM" id="MobiDB-lite"/>
    </source>
</evidence>
<organism evidence="4 5">
    <name type="scientific">Anaeramoeba ignava</name>
    <name type="common">Anaerobic marine amoeba</name>
    <dbReference type="NCBI Taxonomy" id="1746090"/>
    <lineage>
        <taxon>Eukaryota</taxon>
        <taxon>Metamonada</taxon>
        <taxon>Anaeramoebidae</taxon>
        <taxon>Anaeramoeba</taxon>
    </lineage>
</organism>
<feature type="transmembrane region" description="Helical" evidence="2">
    <location>
        <begin position="1093"/>
        <end position="1112"/>
    </location>
</feature>
<feature type="transmembrane region" description="Helical" evidence="2">
    <location>
        <begin position="1000"/>
        <end position="1020"/>
    </location>
</feature>
<sequence>MKKISLICILIILVTFKEINSQYVVDKINGIDTGDCTSQPCKTIGRAVSLAVDGSDITIYATGIYSDDGDCGLVVNQTTLMIQGNDGQNFPVVDCKSKATWLSTTAYNTKLEVMKMVVQNAVLDIDAVTSEAAGAFITTNNSNVHLSQCSFLNGDVVGANGSENSSFTSGIYIENSLEISLVEVDFINNGKSKNIHNSAGAGILRYSGQSISGAIFAIRYCNVENNSGDTGGFYVDALYSIPNFNLEIIKTQFVNNSGVLYGGMFFSQNNGDVNVSHVLEGNLFENNSGVNVGGFAFAESDVSTNMTAGLTDNKFVSNSGRNQAGGLSYFSGKIDGCNMTLTRNNFTANQGRTGGVGMRVYLPDKEKANQLGMNLNFWIENNGENGGGLLIKAPFQVVSLSNMFQENTAVQGGAICLQDSVSFEDFSSQFWLNNAELGASILDVSGGYTSLQLSYLFVSDNYYPNVFFINSSTVTFGSLSATCPNGSNFLPDFSSSRLTYQCEPCAAGTFSTVRGTMLNNVTCFECPQRAACFGGSDVYIEFGFWAQSLQNGDIDIYECPVDYCLPGNLNTLQLPKQGECTNNRTGLICTECAAGFTETLLPNSNCAAVSECKNQVWQYVLLLLPKVFLLVWAFMYVPHASTPHFHIVVHFVQVLSLVLPAPGPRADDFFWSVVWSVIQLFDLQTALPIFRNFGACPAASMTGLKKIFMQFVGPLVFFGTLLPLYIFAFIRKCAQTAESDEISGEESSDSQVPQRSRRKKVPDEIELSSEDNISDKDSDLQEHNGSPSKIGTVKKIKTPDFDGDLVSIQWHSAQADLLPDSQQSAPDNAPQNAIGEDPLNPLSNDQDPSEISETFLDRDDIRNLGLDQLDISDSSELYDAAEKRGKTSAVILPANLTLIKRLNLAFWTVFLLAYFVLVKTSFDLVSCISINVDNNYELRLYRDASVKCYSAWQIVFFVILGILLFVPFILLISLTRSSRPKVNGTTVLSLLYEPFLPSHYYYAPLSLFVRFCLVAVAVLITNSAVRTFVISLFCVLFLSFNLLTRPFVSSYANWLNTATLSVLCLAAGLGMIHASWQFSGLMPYLGPIKNYGYGLDYSILSLCSALFLYFLFRYVRLFARHRHCFGCK</sequence>
<dbReference type="PANTHER" id="PTHR11319:SF35">
    <property type="entry name" value="OUTER MEMBRANE PROTEIN PMPC-RELATED"/>
    <property type="match status" value="1"/>
</dbReference>
<evidence type="ECO:0000313" key="4">
    <source>
        <dbReference type="EMBL" id="KAJ5079967.1"/>
    </source>
</evidence>
<feature type="compositionally biased region" description="Polar residues" evidence="1">
    <location>
        <begin position="820"/>
        <end position="831"/>
    </location>
</feature>
<proteinExistence type="predicted"/>
<keyword evidence="2" id="KW-1133">Transmembrane helix</keyword>
<keyword evidence="3" id="KW-0732">Signal</keyword>
<evidence type="ECO:0000256" key="2">
    <source>
        <dbReference type="SAM" id="Phobius"/>
    </source>
</evidence>
<feature type="compositionally biased region" description="Polar residues" evidence="1">
    <location>
        <begin position="841"/>
        <end position="850"/>
    </location>
</feature>
<feature type="signal peptide" evidence="3">
    <location>
        <begin position="1"/>
        <end position="21"/>
    </location>
</feature>
<feature type="transmembrane region" description="Helical" evidence="2">
    <location>
        <begin position="904"/>
        <end position="930"/>
    </location>
</feature>
<feature type="region of interest" description="Disordered" evidence="1">
    <location>
        <begin position="819"/>
        <end position="850"/>
    </location>
</feature>
<name>A0A9Q0LVX3_ANAIG</name>
<feature type="transmembrane region" description="Helical" evidence="2">
    <location>
        <begin position="951"/>
        <end position="974"/>
    </location>
</feature>
<dbReference type="PANTHER" id="PTHR11319">
    <property type="entry name" value="G PROTEIN-COUPLED RECEPTOR-RELATED"/>
    <property type="match status" value="1"/>
</dbReference>
<dbReference type="Proteomes" id="UP001149090">
    <property type="component" value="Unassembled WGS sequence"/>
</dbReference>
<dbReference type="OMA" id="RWWESAN"/>
<dbReference type="SUPFAM" id="SSF51126">
    <property type="entry name" value="Pectin lyase-like"/>
    <property type="match status" value="1"/>
</dbReference>
<feature type="chain" id="PRO_5040410438" evidence="3">
    <location>
        <begin position="22"/>
        <end position="1128"/>
    </location>
</feature>
<comment type="caution">
    <text evidence="4">The sequence shown here is derived from an EMBL/GenBank/DDBJ whole genome shotgun (WGS) entry which is preliminary data.</text>
</comment>
<accession>A0A9Q0LVX3</accession>
<evidence type="ECO:0000313" key="5">
    <source>
        <dbReference type="Proteomes" id="UP001149090"/>
    </source>
</evidence>
<dbReference type="InterPro" id="IPR011050">
    <property type="entry name" value="Pectin_lyase_fold/virulence"/>
</dbReference>
<gene>
    <name evidence="4" type="ORF">M0811_14297</name>
</gene>
<feature type="transmembrane region" description="Helical" evidence="2">
    <location>
        <begin position="1054"/>
        <end position="1072"/>
    </location>
</feature>
<evidence type="ECO:0000256" key="3">
    <source>
        <dbReference type="SAM" id="SignalP"/>
    </source>
</evidence>
<feature type="transmembrane region" description="Helical" evidence="2">
    <location>
        <begin position="711"/>
        <end position="730"/>
    </location>
</feature>
<dbReference type="AlphaFoldDB" id="A0A9Q0LVX3"/>